<evidence type="ECO:0000259" key="4">
    <source>
        <dbReference type="Pfam" id="PF09745"/>
    </source>
</evidence>
<feature type="region of interest" description="Disordered" evidence="3">
    <location>
        <begin position="130"/>
        <end position="149"/>
    </location>
</feature>
<feature type="region of interest" description="Disordered" evidence="3">
    <location>
        <begin position="1"/>
        <end position="124"/>
    </location>
</feature>
<protein>
    <recommendedName>
        <fullName evidence="4">Nuclear speckle splicing regulatory protein 1 N-terminal domain-containing protein</fullName>
    </recommendedName>
</protein>
<dbReference type="GO" id="GO:0000381">
    <property type="term" value="P:regulation of alternative mRNA splicing, via spliceosome"/>
    <property type="evidence" value="ECO:0007669"/>
    <property type="project" value="InterPro"/>
</dbReference>
<keyword evidence="2" id="KW-0175">Coiled coil</keyword>
<accession>A0A3N2PVL4</accession>
<feature type="region of interest" description="Disordered" evidence="3">
    <location>
        <begin position="304"/>
        <end position="390"/>
    </location>
</feature>
<dbReference type="PANTHER" id="PTHR47845">
    <property type="entry name" value="NUCLEAR SPECKLE SPLICING REGULATORY PROTEIN 1 HOMOLOG"/>
    <property type="match status" value="1"/>
</dbReference>
<dbReference type="InterPro" id="IPR018612">
    <property type="entry name" value="NSRP1_N"/>
</dbReference>
<evidence type="ECO:0000256" key="1">
    <source>
        <dbReference type="ARBA" id="ARBA00010126"/>
    </source>
</evidence>
<dbReference type="Pfam" id="PF09745">
    <property type="entry name" value="NSRP1_N"/>
    <property type="match status" value="1"/>
</dbReference>
<feature type="compositionally biased region" description="Basic and acidic residues" evidence="3">
    <location>
        <begin position="139"/>
        <end position="149"/>
    </location>
</feature>
<proteinExistence type="inferred from homology"/>
<dbReference type="Proteomes" id="UP000272025">
    <property type="component" value="Unassembled WGS sequence"/>
</dbReference>
<gene>
    <name evidence="5" type="ORF">SODALDRAFT_333138</name>
</gene>
<dbReference type="PANTHER" id="PTHR47845:SF1">
    <property type="entry name" value="NUCLEAR SPECKLE SPLICING REGULATORY PROTEIN 1 HOMOLOG"/>
    <property type="match status" value="1"/>
</dbReference>
<dbReference type="InterPro" id="IPR053246">
    <property type="entry name" value="NS_splicing_regulatory_protein"/>
</dbReference>
<evidence type="ECO:0000256" key="2">
    <source>
        <dbReference type="ARBA" id="ARBA00023054"/>
    </source>
</evidence>
<feature type="domain" description="Nuclear speckle splicing regulatory protein 1 N-terminal" evidence="4">
    <location>
        <begin position="109"/>
        <end position="224"/>
    </location>
</feature>
<keyword evidence="6" id="KW-1185">Reference proteome</keyword>
<evidence type="ECO:0000256" key="3">
    <source>
        <dbReference type="SAM" id="MobiDB-lite"/>
    </source>
</evidence>
<name>A0A3N2PVL4_SODAK</name>
<evidence type="ECO:0000313" key="6">
    <source>
        <dbReference type="Proteomes" id="UP000272025"/>
    </source>
</evidence>
<dbReference type="GeneID" id="39580367"/>
<feature type="compositionally biased region" description="Basic and acidic residues" evidence="3">
    <location>
        <begin position="315"/>
        <end position="330"/>
    </location>
</feature>
<dbReference type="OrthoDB" id="446635at2759"/>
<feature type="compositionally biased region" description="Basic and acidic residues" evidence="3">
    <location>
        <begin position="198"/>
        <end position="220"/>
    </location>
</feature>
<feature type="compositionally biased region" description="Basic and acidic residues" evidence="3">
    <location>
        <begin position="359"/>
        <end position="390"/>
    </location>
</feature>
<dbReference type="RefSeq" id="XP_028466346.1">
    <property type="nucleotide sequence ID" value="XM_028611889.1"/>
</dbReference>
<sequence>MSKSGLSFGLNLTKKPGASKPAPAKRKPLLGGLDDGSDNEDASQPNTGRAQAIGELSGFDLSSSSIEETGARKPKKKNAPPAEPPTALKSKKQPESAMFGDLSSSLASRKHAEAAEDLDPSIYDYDKVYDTFKPQKKKSTAEEEGERKPKYMSSLLAAAAVRKRDALIAEEKKIAREREAEGEEYAEKEKFVTEAYKRQQEENRRIEEEEKRREEEEARKNKTGGMNAFYKGLLDRHDETHRAVMKAAEEKVKSGPAQDDNEPEGSEKEITDVERAKEIIEHGGSVAINEDGQVVDKRQLLGGGLNVTARKQAQAKKEASRPRQESRDNGPRAGFVGAGGKGAMRERQTRMLEQQLEAALKRTREEEEQEREKLERVAKSRKTECDISSARERYLARKREAEEAKKKGLAE</sequence>
<dbReference type="STRING" id="1314773.A0A3N2PVL4"/>
<evidence type="ECO:0000313" key="5">
    <source>
        <dbReference type="EMBL" id="ROT38540.1"/>
    </source>
</evidence>
<comment type="similarity">
    <text evidence="1">Belongs to the NSRP1 family.</text>
</comment>
<feature type="region of interest" description="Disordered" evidence="3">
    <location>
        <begin position="198"/>
        <end position="272"/>
    </location>
</feature>
<feature type="compositionally biased region" description="Basic and acidic residues" evidence="3">
    <location>
        <begin position="233"/>
        <end position="253"/>
    </location>
</feature>
<dbReference type="AlphaFoldDB" id="A0A3N2PVL4"/>
<organism evidence="5 6">
    <name type="scientific">Sodiomyces alkalinus (strain CBS 110278 / VKM F-3762 / F11)</name>
    <name type="common">Alkaliphilic filamentous fungus</name>
    <dbReference type="NCBI Taxonomy" id="1314773"/>
    <lineage>
        <taxon>Eukaryota</taxon>
        <taxon>Fungi</taxon>
        <taxon>Dikarya</taxon>
        <taxon>Ascomycota</taxon>
        <taxon>Pezizomycotina</taxon>
        <taxon>Sordariomycetes</taxon>
        <taxon>Hypocreomycetidae</taxon>
        <taxon>Glomerellales</taxon>
        <taxon>Plectosphaerellaceae</taxon>
        <taxon>Sodiomyces</taxon>
    </lineage>
</organism>
<reference evidence="5 6" key="1">
    <citation type="journal article" date="2018" name="Mol. Ecol.">
        <title>The obligate alkalophilic soda-lake fungus Sodiomyces alkalinus has shifted to a protein diet.</title>
        <authorList>
            <person name="Grum-Grzhimaylo A.A."/>
            <person name="Falkoski D.L."/>
            <person name="van den Heuvel J."/>
            <person name="Valero-Jimenez C.A."/>
            <person name="Min B."/>
            <person name="Choi I.G."/>
            <person name="Lipzen A."/>
            <person name="Daum C.G."/>
            <person name="Aanen D.K."/>
            <person name="Tsang A."/>
            <person name="Henrissat B."/>
            <person name="Bilanenko E.N."/>
            <person name="de Vries R.P."/>
            <person name="van Kan J.A.L."/>
            <person name="Grigoriev I.V."/>
            <person name="Debets A.J.M."/>
        </authorList>
    </citation>
    <scope>NUCLEOTIDE SEQUENCE [LARGE SCALE GENOMIC DNA]</scope>
    <source>
        <strain evidence="5 6">F11</strain>
    </source>
</reference>
<dbReference type="EMBL" id="ML119055">
    <property type="protein sequence ID" value="ROT38540.1"/>
    <property type="molecule type" value="Genomic_DNA"/>
</dbReference>